<feature type="domain" description="USP" evidence="5">
    <location>
        <begin position="586"/>
        <end position="914"/>
    </location>
</feature>
<feature type="compositionally biased region" description="Basic and acidic residues" evidence="4">
    <location>
        <begin position="431"/>
        <end position="443"/>
    </location>
</feature>
<accession>A0A1B6FJQ5</accession>
<feature type="compositionally biased region" description="Polar residues" evidence="4">
    <location>
        <begin position="456"/>
        <end position="465"/>
    </location>
</feature>
<dbReference type="GO" id="GO:0016579">
    <property type="term" value="P:protein deubiquitination"/>
    <property type="evidence" value="ECO:0007669"/>
    <property type="project" value="InterPro"/>
</dbReference>
<evidence type="ECO:0000259" key="5">
    <source>
        <dbReference type="PROSITE" id="PS50235"/>
    </source>
</evidence>
<feature type="compositionally biased region" description="Low complexity" evidence="4">
    <location>
        <begin position="444"/>
        <end position="454"/>
    </location>
</feature>
<dbReference type="Gene3D" id="1.20.58.80">
    <property type="entry name" value="Phosphotransferase system, lactose/cellobiose-type IIA subunit"/>
    <property type="match status" value="1"/>
</dbReference>
<comment type="catalytic activity">
    <reaction evidence="1 3">
        <text>Thiol-dependent hydrolysis of ester, thioester, amide, peptide and isopeptide bonds formed by the C-terminal Gly of ubiquitin (a 76-residue protein attached to proteins as an intracellular targeting signal).</text>
        <dbReference type="EC" id="3.4.19.12"/>
    </reaction>
</comment>
<keyword evidence="3" id="KW-0833">Ubl conjugation pathway</keyword>
<dbReference type="PANTHER" id="PTHR21646:SF46">
    <property type="entry name" value="UBIQUITIN CARBOXYL-TERMINAL HYDROLASE"/>
    <property type="match status" value="1"/>
</dbReference>
<feature type="compositionally biased region" description="Low complexity" evidence="4">
    <location>
        <begin position="513"/>
        <end position="525"/>
    </location>
</feature>
<reference evidence="6" key="1">
    <citation type="submission" date="2015-11" db="EMBL/GenBank/DDBJ databases">
        <title>De novo transcriptome assembly of four potential Pierce s Disease insect vectors from Arizona vineyards.</title>
        <authorList>
            <person name="Tassone E.E."/>
        </authorList>
    </citation>
    <scope>NUCLEOTIDE SEQUENCE</scope>
</reference>
<comment type="similarity">
    <text evidence="2 3">Belongs to the peptidase C19 family.</text>
</comment>
<dbReference type="GO" id="GO:0006508">
    <property type="term" value="P:proteolysis"/>
    <property type="evidence" value="ECO:0007669"/>
    <property type="project" value="UniProtKB-KW"/>
</dbReference>
<dbReference type="Gene3D" id="3.40.250.10">
    <property type="entry name" value="Rhodanese-like domain"/>
    <property type="match status" value="1"/>
</dbReference>
<dbReference type="InterPro" id="IPR018200">
    <property type="entry name" value="USP_CS"/>
</dbReference>
<dbReference type="Gene3D" id="3.90.70.10">
    <property type="entry name" value="Cysteine proteinases"/>
    <property type="match status" value="1"/>
</dbReference>
<dbReference type="InterPro" id="IPR028889">
    <property type="entry name" value="USP"/>
</dbReference>
<name>A0A1B6FJQ5_9HEMI</name>
<dbReference type="AlphaFoldDB" id="A0A1B6FJQ5"/>
<dbReference type="SUPFAM" id="SSF140856">
    <property type="entry name" value="USP8 N-terminal domain-like"/>
    <property type="match status" value="1"/>
</dbReference>
<dbReference type="PROSITE" id="PS00973">
    <property type="entry name" value="USP_2"/>
    <property type="match status" value="1"/>
</dbReference>
<dbReference type="SUPFAM" id="SSF54001">
    <property type="entry name" value="Cysteine proteinases"/>
    <property type="match status" value="1"/>
</dbReference>
<dbReference type="SUPFAM" id="SSF52821">
    <property type="entry name" value="Rhodanese/Cell cycle control phosphatase"/>
    <property type="match status" value="1"/>
</dbReference>
<dbReference type="EMBL" id="GECZ01019375">
    <property type="protein sequence ID" value="JAS50394.1"/>
    <property type="molecule type" value="Transcribed_RNA"/>
</dbReference>
<sequence length="921" mass="105449">MPVSVKKLYIAKGLSELQEKNSIVNTAAISSISESEKIIKLVKSATKLYQAALTELGEAEKDEEKAYIHLFKCMELWTEVIFKSEEYLKNKKYYKAMYGNEVKNTFELLQEYRDKLQKRYAELDKSVEEDSGKVTYDIASYKLESSITTKKKKIETKDAKDTPVINGAENHIFIQNKCFRDKDNHKPEISDINNDLNYVEEKKFIHCSELKEMLPINKGVLILDIRPRDDFEKSKMIKMDCVNIPATSIRPGYSAHKLGTMITVDSEKFYWSHREEYQQLVLMDWHSEEKDVIPASWLDSLRNILLKWDPQVKYKNDPLILVGGYERWLDMYPNLTTNSKIECPLKHVQDNTFIPLSEHNIDYPIKDLDETVVTKPKTREVLTPVMPIVDRSTKPEKIPRVVDKPEPSFNLSKDVASDLTVIDPEVEPMEEDKVSVKDVEKSEFSSPPSVSASKDNIGTKTSDNFYPQVASPPVRPKTPPRPEKFYPTTPKKSADKGDGDGGTSFERLKSDSVSRSGGLKRSSSSPNINKLADEEMDASLFSSTYSPLFDRSTKPKPALTYDSYSPRNGGTDTIYLANNKNGRGLTGLKNLGNLCYMNSIMQCISNTVELTKELTRFNPNQVSSRRQIASEVSSLLRTLWQNDARLTSCRSLKGKVGALRQSFSTSEQQDSHEFLTLLIDWLHEDLNEPSHIKSLEGAEEDTGEKAWGEFKKKNNSLVLDLFYGQLKSTVTCNHCQKQSVLFEPFSNLSIPLPTPQDTPHDKDRRCTLQECLRLYLKGESISGWKCPSCNTPREATKKLDITRLPPVLIIHLKRFMNDMVGVGWCRKRMNMVDFPVNDFDMKPYTHQDSELRFHNYNLYAVSNHYGSMDSGHYTAYCKNHMLNKWYKFDDQDVNELSPNEIKTSAAYILFYESSQIDRILD</sequence>
<protein>
    <recommendedName>
        <fullName evidence="3">Ubiquitin carboxyl-terminal hydrolase</fullName>
        <ecNumber evidence="3">3.4.19.12</ecNumber>
    </recommendedName>
</protein>
<dbReference type="PROSITE" id="PS00972">
    <property type="entry name" value="USP_1"/>
    <property type="match status" value="1"/>
</dbReference>
<evidence type="ECO:0000256" key="4">
    <source>
        <dbReference type="SAM" id="MobiDB-lite"/>
    </source>
</evidence>
<dbReference type="EC" id="3.4.19.12" evidence="3"/>
<organism evidence="6">
    <name type="scientific">Cuerna arida</name>
    <dbReference type="NCBI Taxonomy" id="1464854"/>
    <lineage>
        <taxon>Eukaryota</taxon>
        <taxon>Metazoa</taxon>
        <taxon>Ecdysozoa</taxon>
        <taxon>Arthropoda</taxon>
        <taxon>Hexapoda</taxon>
        <taxon>Insecta</taxon>
        <taxon>Pterygota</taxon>
        <taxon>Neoptera</taxon>
        <taxon>Paraneoptera</taxon>
        <taxon>Hemiptera</taxon>
        <taxon>Auchenorrhyncha</taxon>
        <taxon>Membracoidea</taxon>
        <taxon>Cicadellidae</taxon>
        <taxon>Cicadellinae</taxon>
        <taxon>Proconiini</taxon>
        <taxon>Cuerna</taxon>
    </lineage>
</organism>
<dbReference type="GO" id="GO:0004843">
    <property type="term" value="F:cysteine-type deubiquitinase activity"/>
    <property type="evidence" value="ECO:0007669"/>
    <property type="project" value="UniProtKB-UniRule"/>
</dbReference>
<evidence type="ECO:0000256" key="2">
    <source>
        <dbReference type="ARBA" id="ARBA00009085"/>
    </source>
</evidence>
<dbReference type="PANTHER" id="PTHR21646">
    <property type="entry name" value="UBIQUITIN CARBOXYL-TERMINAL HYDROLASE"/>
    <property type="match status" value="1"/>
</dbReference>
<dbReference type="InterPro" id="IPR001394">
    <property type="entry name" value="Peptidase_C19_UCH"/>
</dbReference>
<dbReference type="CDD" id="cd02674">
    <property type="entry name" value="Peptidase_C19R"/>
    <property type="match status" value="1"/>
</dbReference>
<keyword evidence="3" id="KW-0378">Hydrolase</keyword>
<dbReference type="Pfam" id="PF00443">
    <property type="entry name" value="UCH"/>
    <property type="match status" value="1"/>
</dbReference>
<keyword evidence="3" id="KW-0645">Protease</keyword>
<feature type="region of interest" description="Disordered" evidence="4">
    <location>
        <begin position="424"/>
        <end position="530"/>
    </location>
</feature>
<dbReference type="InterPro" id="IPR036873">
    <property type="entry name" value="Rhodanese-like_dom_sf"/>
</dbReference>
<keyword evidence="3" id="KW-0788">Thiol protease</keyword>
<evidence type="ECO:0000256" key="1">
    <source>
        <dbReference type="ARBA" id="ARBA00000707"/>
    </source>
</evidence>
<evidence type="ECO:0000256" key="3">
    <source>
        <dbReference type="RuleBase" id="RU366025"/>
    </source>
</evidence>
<dbReference type="InterPro" id="IPR050185">
    <property type="entry name" value="Ub_carboxyl-term_hydrolase"/>
</dbReference>
<dbReference type="PROSITE" id="PS50235">
    <property type="entry name" value="USP_3"/>
    <property type="match status" value="1"/>
</dbReference>
<proteinExistence type="inferred from homology"/>
<evidence type="ECO:0000313" key="6">
    <source>
        <dbReference type="EMBL" id="JAS50394.1"/>
    </source>
</evidence>
<gene>
    <name evidence="6" type="ORF">g.28837</name>
</gene>
<dbReference type="InterPro" id="IPR038765">
    <property type="entry name" value="Papain-like_cys_pep_sf"/>
</dbReference>